<dbReference type="Proteomes" id="UP000194873">
    <property type="component" value="Unassembled WGS sequence"/>
</dbReference>
<accession>A0A243W533</accession>
<protein>
    <recommendedName>
        <fullName evidence="1">BLUF domain-containing protein</fullName>
    </recommendedName>
</protein>
<dbReference type="AlphaFoldDB" id="A0A243W533"/>
<keyword evidence="3" id="KW-1185">Reference proteome</keyword>
<gene>
    <name evidence="2" type="ORF">BXP70_29100</name>
</gene>
<evidence type="ECO:0000259" key="1">
    <source>
        <dbReference type="PROSITE" id="PS50925"/>
    </source>
</evidence>
<name>A0A243W533_9BACT</name>
<organism evidence="2 3">
    <name type="scientific">Hymenobacter crusticola</name>
    <dbReference type="NCBI Taxonomy" id="1770526"/>
    <lineage>
        <taxon>Bacteria</taxon>
        <taxon>Pseudomonadati</taxon>
        <taxon>Bacteroidota</taxon>
        <taxon>Cytophagia</taxon>
        <taxon>Cytophagales</taxon>
        <taxon>Hymenobacteraceae</taxon>
        <taxon>Hymenobacter</taxon>
    </lineage>
</organism>
<dbReference type="Gene3D" id="3.30.70.100">
    <property type="match status" value="1"/>
</dbReference>
<dbReference type="EMBL" id="MTSE01000105">
    <property type="protein sequence ID" value="OUJ66027.1"/>
    <property type="molecule type" value="Genomic_DNA"/>
</dbReference>
<dbReference type="GO" id="GO:0009882">
    <property type="term" value="F:blue light photoreceptor activity"/>
    <property type="evidence" value="ECO:0007669"/>
    <property type="project" value="InterPro"/>
</dbReference>
<evidence type="ECO:0000313" key="3">
    <source>
        <dbReference type="Proteomes" id="UP000194873"/>
    </source>
</evidence>
<reference evidence="2 3" key="1">
    <citation type="submission" date="2017-01" db="EMBL/GenBank/DDBJ databases">
        <title>A new Hymenobacter.</title>
        <authorList>
            <person name="Liang Y."/>
            <person name="Feng F."/>
        </authorList>
    </citation>
    <scope>NUCLEOTIDE SEQUENCE [LARGE SCALE GENOMIC DNA]</scope>
    <source>
        <strain evidence="2">MIMBbqt21</strain>
    </source>
</reference>
<dbReference type="InterPro" id="IPR007024">
    <property type="entry name" value="BLUF_domain"/>
</dbReference>
<proteinExistence type="predicted"/>
<dbReference type="GO" id="GO:0071949">
    <property type="term" value="F:FAD binding"/>
    <property type="evidence" value="ECO:0007669"/>
    <property type="project" value="InterPro"/>
</dbReference>
<comment type="caution">
    <text evidence="2">The sequence shown here is derived from an EMBL/GenBank/DDBJ whole genome shotgun (WGS) entry which is preliminary data.</text>
</comment>
<dbReference type="PROSITE" id="PS50925">
    <property type="entry name" value="BLUF"/>
    <property type="match status" value="1"/>
</dbReference>
<dbReference type="SUPFAM" id="SSF54975">
    <property type="entry name" value="Acylphosphatase/BLUF domain-like"/>
    <property type="match status" value="1"/>
</dbReference>
<evidence type="ECO:0000313" key="2">
    <source>
        <dbReference type="EMBL" id="OUJ66027.1"/>
    </source>
</evidence>
<dbReference type="SMART" id="SM01034">
    <property type="entry name" value="BLUF"/>
    <property type="match status" value="1"/>
</dbReference>
<dbReference type="Pfam" id="PF04940">
    <property type="entry name" value="BLUF"/>
    <property type="match status" value="1"/>
</dbReference>
<dbReference type="InterPro" id="IPR036046">
    <property type="entry name" value="Acylphosphatase-like_dom_sf"/>
</dbReference>
<sequence length="155" mass="17774">MLGGDCEKMARRQDSTRMLYSLVYTSQATTRFGAADVQGLVERARVYNASHHLTGVLFYSEGQFLQVLEGEQTAVKALFAKIQRDPRHHQVQVRREEMVRRREFPYWGMGLSLVPVGVFTRLEQFIPPLPGDGMAREAPRPSLRGLLQPFVRQQR</sequence>
<feature type="domain" description="BLUF" evidence="1">
    <location>
        <begin position="19"/>
        <end position="110"/>
    </location>
</feature>